<protein>
    <submittedName>
        <fullName evidence="1">Glycerophosphodiester phosphodiesterase</fullName>
    </submittedName>
</protein>
<organism evidence="1 2">
    <name type="scientific">Enterococcus camelliae</name>
    <dbReference type="NCBI Taxonomy" id="453959"/>
    <lineage>
        <taxon>Bacteria</taxon>
        <taxon>Bacillati</taxon>
        <taxon>Bacillota</taxon>
        <taxon>Bacilli</taxon>
        <taxon>Lactobacillales</taxon>
        <taxon>Enterococcaceae</taxon>
        <taxon>Enterococcus</taxon>
    </lineage>
</organism>
<name>A0ABW5TGH9_9ENTE</name>
<sequence length="216" mass="25087">MTMITAHSGSDGTPENSLEFVRFFSNKPIEAIEVDVRYDSETRQLILRHDEIRGQADTLLSDVFVFMQGTDLLLNCDLKEPGLEMRIKKLAEEYHLWAQILLSGTVDVYYLSKWPDHILMNIENGLEQVLSWNQWTEQTVLDAANYLVARGATRLNLPYQCYTEPLIAFAQKHHIGLSLWTVNELQALSYLEEQNVYNVTTRNAWKYFQVRQEVVQ</sequence>
<proteinExistence type="predicted"/>
<dbReference type="SUPFAM" id="SSF51695">
    <property type="entry name" value="PLC-like phosphodiesterases"/>
    <property type="match status" value="1"/>
</dbReference>
<dbReference type="EMBL" id="JBHUMO010000002">
    <property type="protein sequence ID" value="MFD2727949.1"/>
    <property type="molecule type" value="Genomic_DNA"/>
</dbReference>
<keyword evidence="2" id="KW-1185">Reference proteome</keyword>
<evidence type="ECO:0000313" key="2">
    <source>
        <dbReference type="Proteomes" id="UP001597427"/>
    </source>
</evidence>
<comment type="caution">
    <text evidence="1">The sequence shown here is derived from an EMBL/GenBank/DDBJ whole genome shotgun (WGS) entry which is preliminary data.</text>
</comment>
<gene>
    <name evidence="1" type="ORF">ACFSR0_00645</name>
</gene>
<dbReference type="Gene3D" id="3.20.20.190">
    <property type="entry name" value="Phosphatidylinositol (PI) phosphodiesterase"/>
    <property type="match status" value="1"/>
</dbReference>
<evidence type="ECO:0000313" key="1">
    <source>
        <dbReference type="EMBL" id="MFD2727949.1"/>
    </source>
</evidence>
<dbReference type="RefSeq" id="WP_379978880.1">
    <property type="nucleotide sequence ID" value="NZ_JBHUMO010000002.1"/>
</dbReference>
<dbReference type="Proteomes" id="UP001597427">
    <property type="component" value="Unassembled WGS sequence"/>
</dbReference>
<accession>A0ABW5TGH9</accession>
<dbReference type="CDD" id="cd08556">
    <property type="entry name" value="GDPD"/>
    <property type="match status" value="1"/>
</dbReference>
<dbReference type="InterPro" id="IPR017946">
    <property type="entry name" value="PLC-like_Pdiesterase_TIM-brl"/>
</dbReference>
<reference evidence="2" key="1">
    <citation type="journal article" date="2019" name="Int. J. Syst. Evol. Microbiol.">
        <title>The Global Catalogue of Microorganisms (GCM) 10K type strain sequencing project: providing services to taxonomists for standard genome sequencing and annotation.</title>
        <authorList>
            <consortium name="The Broad Institute Genomics Platform"/>
            <consortium name="The Broad Institute Genome Sequencing Center for Infectious Disease"/>
            <person name="Wu L."/>
            <person name="Ma J."/>
        </authorList>
    </citation>
    <scope>NUCLEOTIDE SEQUENCE [LARGE SCALE GENOMIC DNA]</scope>
    <source>
        <strain evidence="2">TISTR 932</strain>
    </source>
</reference>